<sequence length="568" mass="63898">MWYRLLCVCVIIATIHGENSPRNTRIRSKLVQTRQGPIRGYVPQGQEEDIYVFYNIPYATVPTGADKFKAPLPPPTWTNVRHAFNEGIVCPQTMLLPLPWERREDCLVANIHVPITTEPILPVVVIVHTPAFLGFNSYMKNPNFLVDSKKVIAVTFNYRMGANGFLCLGTEFAPGNAGLKDQVALLRWVRENIGSFGGDPTNVTIVGCSSGVDLLVLSRMTFPLFHKVISDSQCSLSNSIIESDPLQRAIETAKKFGVRNPTNMDELEDFYSTYTSIMNNDIILGLGEFKPCVEKNVGQEMFLDDAPYNILRDGIRYQKLPTLYGFSKREAFRFRDDFSNVINELNETFYNFLPRDLAFENDDQRVAIGEEVKKFYFGNEVNSTDALAFVNYLTDVEVYPILRAVSLRASAENDQVYLYEYSFTDANSLDIPDTEVRGASSCDLFSTAFGRLGQNPTEERLAMAKTLRDLYVNFITTGNPTPPGTNLSTWLPVNSTDRSPHYSIGETIHLADVPRQEMAAFWDRIYHQLNSSLPQGLPVPQPPNPNSAAPSFNHIWIVSTMVALLAFK</sequence>
<protein>
    <recommendedName>
        <fullName evidence="6">Carboxylic ester hydrolase</fullName>
        <ecNumber evidence="6">3.1.1.-</ecNumber>
    </recommendedName>
</protein>
<comment type="similarity">
    <text evidence="1 6">Belongs to the type-B carboxylesterase/lipase family.</text>
</comment>
<keyword evidence="6" id="KW-0732">Signal</keyword>
<evidence type="ECO:0000313" key="9">
    <source>
        <dbReference type="Proteomes" id="UP001549921"/>
    </source>
</evidence>
<keyword evidence="4" id="KW-1015">Disulfide bond</keyword>
<dbReference type="InterPro" id="IPR002018">
    <property type="entry name" value="CarbesteraseB"/>
</dbReference>
<dbReference type="InterPro" id="IPR019826">
    <property type="entry name" value="Carboxylesterase_B_AS"/>
</dbReference>
<dbReference type="EMBL" id="JBEDNZ010000018">
    <property type="protein sequence ID" value="KAL0820922.1"/>
    <property type="molecule type" value="Genomic_DNA"/>
</dbReference>
<evidence type="ECO:0000256" key="3">
    <source>
        <dbReference type="ARBA" id="ARBA00022801"/>
    </source>
</evidence>
<evidence type="ECO:0000256" key="4">
    <source>
        <dbReference type="ARBA" id="ARBA00023157"/>
    </source>
</evidence>
<dbReference type="Gene3D" id="3.40.50.1820">
    <property type="entry name" value="alpha/beta hydrolase"/>
    <property type="match status" value="1"/>
</dbReference>
<feature type="domain" description="Carboxylesterase type B" evidence="7">
    <location>
        <begin position="28"/>
        <end position="522"/>
    </location>
</feature>
<evidence type="ECO:0000256" key="5">
    <source>
        <dbReference type="ARBA" id="ARBA00023180"/>
    </source>
</evidence>
<comment type="caution">
    <text evidence="8">The sequence shown here is derived from an EMBL/GenBank/DDBJ whole genome shotgun (WGS) entry which is preliminary data.</text>
</comment>
<evidence type="ECO:0000256" key="1">
    <source>
        <dbReference type="ARBA" id="ARBA00005964"/>
    </source>
</evidence>
<evidence type="ECO:0000256" key="6">
    <source>
        <dbReference type="RuleBase" id="RU361235"/>
    </source>
</evidence>
<evidence type="ECO:0000256" key="2">
    <source>
        <dbReference type="ARBA" id="ARBA00022487"/>
    </source>
</evidence>
<dbReference type="PROSITE" id="PS00122">
    <property type="entry name" value="CARBOXYLESTERASE_B_1"/>
    <property type="match status" value="1"/>
</dbReference>
<evidence type="ECO:0000259" key="7">
    <source>
        <dbReference type="Pfam" id="PF00135"/>
    </source>
</evidence>
<keyword evidence="2" id="KW-0719">Serine esterase</keyword>
<dbReference type="EC" id="3.1.1.-" evidence="6"/>
<feature type="chain" id="PRO_5044526972" description="Carboxylic ester hydrolase" evidence="6">
    <location>
        <begin position="18"/>
        <end position="568"/>
    </location>
</feature>
<organism evidence="8 9">
    <name type="scientific">Loxostege sticticalis</name>
    <name type="common">Beet webworm moth</name>
    <dbReference type="NCBI Taxonomy" id="481309"/>
    <lineage>
        <taxon>Eukaryota</taxon>
        <taxon>Metazoa</taxon>
        <taxon>Ecdysozoa</taxon>
        <taxon>Arthropoda</taxon>
        <taxon>Hexapoda</taxon>
        <taxon>Insecta</taxon>
        <taxon>Pterygota</taxon>
        <taxon>Neoptera</taxon>
        <taxon>Endopterygota</taxon>
        <taxon>Lepidoptera</taxon>
        <taxon>Glossata</taxon>
        <taxon>Ditrysia</taxon>
        <taxon>Pyraloidea</taxon>
        <taxon>Crambidae</taxon>
        <taxon>Pyraustinae</taxon>
        <taxon>Loxostege</taxon>
    </lineage>
</organism>
<name>A0ABD0SMU6_LOXSC</name>
<dbReference type="SUPFAM" id="SSF53474">
    <property type="entry name" value="alpha/beta-Hydrolases"/>
    <property type="match status" value="1"/>
</dbReference>
<dbReference type="Pfam" id="PF00135">
    <property type="entry name" value="COesterase"/>
    <property type="match status" value="1"/>
</dbReference>
<dbReference type="PANTHER" id="PTHR11559">
    <property type="entry name" value="CARBOXYLESTERASE"/>
    <property type="match status" value="1"/>
</dbReference>
<proteinExistence type="inferred from homology"/>
<keyword evidence="5" id="KW-0325">Glycoprotein</keyword>
<keyword evidence="3 6" id="KW-0378">Hydrolase</keyword>
<dbReference type="InterPro" id="IPR029058">
    <property type="entry name" value="AB_hydrolase_fold"/>
</dbReference>
<feature type="signal peptide" evidence="6">
    <location>
        <begin position="1"/>
        <end position="17"/>
    </location>
</feature>
<reference evidence="8 9" key="1">
    <citation type="submission" date="2024-06" db="EMBL/GenBank/DDBJ databases">
        <title>A chromosome-level genome assembly of beet webworm, Loxostege sticticalis.</title>
        <authorList>
            <person name="Zhang Y."/>
        </authorList>
    </citation>
    <scope>NUCLEOTIDE SEQUENCE [LARGE SCALE GENOMIC DNA]</scope>
    <source>
        <strain evidence="8">AQ028</strain>
        <tissue evidence="8">Male pupae</tissue>
    </source>
</reference>
<accession>A0ABD0SMU6</accession>
<dbReference type="InterPro" id="IPR050309">
    <property type="entry name" value="Type-B_Carboxylest/Lipase"/>
</dbReference>
<dbReference type="GO" id="GO:0052689">
    <property type="term" value="F:carboxylic ester hydrolase activity"/>
    <property type="evidence" value="ECO:0007669"/>
    <property type="project" value="UniProtKB-KW"/>
</dbReference>
<dbReference type="Proteomes" id="UP001549921">
    <property type="component" value="Unassembled WGS sequence"/>
</dbReference>
<gene>
    <name evidence="8" type="ORF">ABMA28_005582</name>
</gene>
<dbReference type="AlphaFoldDB" id="A0ABD0SMU6"/>
<evidence type="ECO:0000313" key="8">
    <source>
        <dbReference type="EMBL" id="KAL0820922.1"/>
    </source>
</evidence>